<evidence type="ECO:0000256" key="7">
    <source>
        <dbReference type="ARBA" id="ARBA00035034"/>
    </source>
</evidence>
<dbReference type="Gene3D" id="3.10.180.80">
    <property type="entry name" value="Uncharacterised protein PF07063, DUF1338"/>
    <property type="match status" value="2"/>
</dbReference>
<dbReference type="AlphaFoldDB" id="A0A427YKJ1"/>
<evidence type="ECO:0000256" key="5">
    <source>
        <dbReference type="ARBA" id="ARBA00035013"/>
    </source>
</evidence>
<keyword evidence="2" id="KW-0223">Dioxygenase</keyword>
<feature type="region of interest" description="Disordered" evidence="9">
    <location>
        <begin position="454"/>
        <end position="474"/>
    </location>
</feature>
<protein>
    <recommendedName>
        <fullName evidence="7">2-oxoadipate dioxygenase/decarboxylase</fullName>
        <ecNumber evidence="6">1.13.11.93</ecNumber>
    </recommendedName>
    <alternativeName>
        <fullName evidence="8">2-hydroxyglutarate synthase</fullName>
    </alternativeName>
</protein>
<evidence type="ECO:0000313" key="10">
    <source>
        <dbReference type="EMBL" id="RSH91571.1"/>
    </source>
</evidence>
<dbReference type="Pfam" id="PF07063">
    <property type="entry name" value="HGLS"/>
    <property type="match status" value="2"/>
</dbReference>
<dbReference type="InterPro" id="IPR047869">
    <property type="entry name" value="YdcJ_bac-like"/>
</dbReference>
<accession>A0A427YKJ1</accession>
<dbReference type="EC" id="1.13.11.93" evidence="6"/>
<dbReference type="PANTHER" id="PTHR39479:SF2">
    <property type="entry name" value="2-OXOADIPATE DIOXYGENASE_DECARBOXYLASE"/>
    <property type="match status" value="1"/>
</dbReference>
<feature type="compositionally biased region" description="Basic and acidic residues" evidence="9">
    <location>
        <begin position="56"/>
        <end position="87"/>
    </location>
</feature>
<evidence type="ECO:0000256" key="3">
    <source>
        <dbReference type="ARBA" id="ARBA00023002"/>
    </source>
</evidence>
<evidence type="ECO:0000256" key="8">
    <source>
        <dbReference type="ARBA" id="ARBA00035045"/>
    </source>
</evidence>
<feature type="compositionally biased region" description="Basic and acidic residues" evidence="9">
    <location>
        <begin position="454"/>
        <end position="464"/>
    </location>
</feature>
<keyword evidence="11" id="KW-1185">Reference proteome</keyword>
<comment type="cofactor">
    <cofactor evidence="1">
        <name>Fe(2+)</name>
        <dbReference type="ChEBI" id="CHEBI:29033"/>
    </cofactor>
</comment>
<keyword evidence="4" id="KW-0408">Iron</keyword>
<dbReference type="Proteomes" id="UP000279259">
    <property type="component" value="Unassembled WGS sequence"/>
</dbReference>
<gene>
    <name evidence="10" type="ORF">EHS25_009870</name>
</gene>
<evidence type="ECO:0000256" key="2">
    <source>
        <dbReference type="ARBA" id="ARBA00022964"/>
    </source>
</evidence>
<comment type="caution">
    <text evidence="10">The sequence shown here is derived from an EMBL/GenBank/DDBJ whole genome shotgun (WGS) entry which is preliminary data.</text>
</comment>
<evidence type="ECO:0000256" key="4">
    <source>
        <dbReference type="ARBA" id="ARBA00023004"/>
    </source>
</evidence>
<evidence type="ECO:0000256" key="6">
    <source>
        <dbReference type="ARBA" id="ARBA00035023"/>
    </source>
</evidence>
<dbReference type="GO" id="GO:0051213">
    <property type="term" value="F:dioxygenase activity"/>
    <property type="evidence" value="ECO:0007669"/>
    <property type="project" value="UniProtKB-KW"/>
</dbReference>
<proteinExistence type="inferred from homology"/>
<dbReference type="InterPro" id="IPR009770">
    <property type="entry name" value="HGLS"/>
</dbReference>
<dbReference type="OrthoDB" id="8300246at2759"/>
<feature type="region of interest" description="Disordered" evidence="9">
    <location>
        <begin position="50"/>
        <end position="104"/>
    </location>
</feature>
<name>A0A427YKJ1_9TREE</name>
<evidence type="ECO:0000313" key="11">
    <source>
        <dbReference type="Proteomes" id="UP000279259"/>
    </source>
</evidence>
<dbReference type="SMART" id="SM01150">
    <property type="entry name" value="DUF1338"/>
    <property type="match status" value="1"/>
</dbReference>
<dbReference type="EMBL" id="RSCD01000008">
    <property type="protein sequence ID" value="RSH91571.1"/>
    <property type="molecule type" value="Genomic_DNA"/>
</dbReference>
<dbReference type="CDD" id="cd16348">
    <property type="entry name" value="VOC_YdcJ_like"/>
    <property type="match status" value="1"/>
</dbReference>
<evidence type="ECO:0000256" key="1">
    <source>
        <dbReference type="ARBA" id="ARBA00001954"/>
    </source>
</evidence>
<keyword evidence="3" id="KW-0560">Oxidoreductase</keyword>
<feature type="compositionally biased region" description="Basic and acidic residues" evidence="9">
    <location>
        <begin position="94"/>
        <end position="104"/>
    </location>
</feature>
<sequence length="514" mass="57269">MPEFIEPDLIRARFCHALSEMYRDEVPLYGDLVSLVDEINEASCSLANDDQDESADIDHDDHNDHNDHNEHNEHNEHDDHDDHDDQGGRGTGASERRRANADRIQVERHGAIRVGKASELRMLARLFKLMGMVPVGYYDLSTSGLPVHATAFRPVSTRSLARNPFRIFTSLLRLDLIPDISLRGTISSILDARDIFHPDLPRLVIRGEERGGLDANGATLLVQYALQTFRWHEESLVDPQTYDRFKACHPLVADIAAFKGPHINHLTPRVLDIDRAQAGMEARGITPKTLIEGPPKRRCPILLRQTSFKAISERIRFKHTSSISGHRARFGEIESRGVALTPKGHALYTTLMETAARRSREINPTNEAHQALLTDVFRAFPDDWETLRSEGLAYFEYTPTPDSDAMTTKAKSTSSALSIDDLVRCGAVGFSPITYEDFLPASAAGIFQSNLDENARSTGHHEDGGDAEPNVHGSADAHAARKVFEMALGGEVLDYMELYRAQERASIEKVLAAL</sequence>
<organism evidence="10 11">
    <name type="scientific">Saitozyma podzolica</name>
    <dbReference type="NCBI Taxonomy" id="1890683"/>
    <lineage>
        <taxon>Eukaryota</taxon>
        <taxon>Fungi</taxon>
        <taxon>Dikarya</taxon>
        <taxon>Basidiomycota</taxon>
        <taxon>Agaricomycotina</taxon>
        <taxon>Tremellomycetes</taxon>
        <taxon>Tremellales</taxon>
        <taxon>Trimorphomycetaceae</taxon>
        <taxon>Saitozyma</taxon>
    </lineage>
</organism>
<reference evidence="10 11" key="1">
    <citation type="submission" date="2018-11" db="EMBL/GenBank/DDBJ databases">
        <title>Genome sequence of Saitozyma podzolica DSM 27192.</title>
        <authorList>
            <person name="Aliyu H."/>
            <person name="Gorte O."/>
            <person name="Ochsenreither K."/>
        </authorList>
    </citation>
    <scope>NUCLEOTIDE SEQUENCE [LARGE SCALE GENOMIC DNA]</scope>
    <source>
        <strain evidence="10 11">DSM 27192</strain>
    </source>
</reference>
<dbReference type="PANTHER" id="PTHR39479">
    <property type="match status" value="1"/>
</dbReference>
<evidence type="ECO:0000256" key="9">
    <source>
        <dbReference type="SAM" id="MobiDB-lite"/>
    </source>
</evidence>
<comment type="similarity">
    <text evidence="5">Belongs to the 2-oxoadipate dioxygenase/decarboxylase family.</text>
</comment>
<dbReference type="STRING" id="1890683.A0A427YKJ1"/>